<feature type="transmembrane region" description="Helical" evidence="1">
    <location>
        <begin position="278"/>
        <end position="301"/>
    </location>
</feature>
<dbReference type="PANTHER" id="PTHR21650:SF4">
    <property type="entry name" value="MEMBRALIN"/>
    <property type="match status" value="1"/>
</dbReference>
<dbReference type="InterPro" id="IPR019144">
    <property type="entry name" value="Membralin"/>
</dbReference>
<protein>
    <recommendedName>
        <fullName evidence="4">Membralin</fullName>
    </recommendedName>
</protein>
<feature type="transmembrane region" description="Helical" evidence="1">
    <location>
        <begin position="230"/>
        <end position="251"/>
    </location>
</feature>
<dbReference type="GO" id="GO:0005783">
    <property type="term" value="C:endoplasmic reticulum"/>
    <property type="evidence" value="ECO:0007669"/>
    <property type="project" value="TreeGrafter"/>
</dbReference>
<feature type="transmembrane region" description="Helical" evidence="1">
    <location>
        <begin position="358"/>
        <end position="379"/>
    </location>
</feature>
<dbReference type="Pfam" id="PF09746">
    <property type="entry name" value="Membralin"/>
    <property type="match status" value="1"/>
</dbReference>
<keyword evidence="1" id="KW-0812">Transmembrane</keyword>
<feature type="transmembrane region" description="Helical" evidence="1">
    <location>
        <begin position="331"/>
        <end position="352"/>
    </location>
</feature>
<feature type="transmembrane region" description="Helical" evidence="1">
    <location>
        <begin position="307"/>
        <end position="326"/>
    </location>
</feature>
<evidence type="ECO:0000256" key="1">
    <source>
        <dbReference type="SAM" id="Phobius"/>
    </source>
</evidence>
<keyword evidence="1" id="KW-0472">Membrane</keyword>
<gene>
    <name evidence="2" type="ORF">Ae201684_011639</name>
</gene>
<dbReference type="GO" id="GO:0034976">
    <property type="term" value="P:response to endoplasmic reticulum stress"/>
    <property type="evidence" value="ECO:0007669"/>
    <property type="project" value="TreeGrafter"/>
</dbReference>
<proteinExistence type="predicted"/>
<accession>A0A6G0WUF2</accession>
<dbReference type="Proteomes" id="UP000481153">
    <property type="component" value="Unassembled WGS sequence"/>
</dbReference>
<keyword evidence="3" id="KW-1185">Reference proteome</keyword>
<name>A0A6G0WUF2_9STRA</name>
<dbReference type="OrthoDB" id="6779347at2759"/>
<dbReference type="AlphaFoldDB" id="A0A6G0WUF2"/>
<evidence type="ECO:0000313" key="2">
    <source>
        <dbReference type="EMBL" id="KAF0731093.1"/>
    </source>
</evidence>
<dbReference type="EMBL" id="VJMJ01000147">
    <property type="protein sequence ID" value="KAF0731093.1"/>
    <property type="molecule type" value="Genomic_DNA"/>
</dbReference>
<comment type="caution">
    <text evidence="2">The sequence shown here is derived from an EMBL/GenBank/DDBJ whole genome shotgun (WGS) entry which is preliminary data.</text>
</comment>
<dbReference type="VEuPathDB" id="FungiDB:AeMF1_000621"/>
<evidence type="ECO:0000313" key="3">
    <source>
        <dbReference type="Proteomes" id="UP000481153"/>
    </source>
</evidence>
<organism evidence="2 3">
    <name type="scientific">Aphanomyces euteiches</name>
    <dbReference type="NCBI Taxonomy" id="100861"/>
    <lineage>
        <taxon>Eukaryota</taxon>
        <taxon>Sar</taxon>
        <taxon>Stramenopiles</taxon>
        <taxon>Oomycota</taxon>
        <taxon>Saprolegniomycetes</taxon>
        <taxon>Saprolegniales</taxon>
        <taxon>Verrucalvaceae</taxon>
        <taxon>Aphanomyces</taxon>
    </lineage>
</organism>
<evidence type="ECO:0008006" key="4">
    <source>
        <dbReference type="Google" id="ProtNLM"/>
    </source>
</evidence>
<dbReference type="GO" id="GO:1904294">
    <property type="term" value="P:positive regulation of ERAD pathway"/>
    <property type="evidence" value="ECO:0007669"/>
    <property type="project" value="TreeGrafter"/>
</dbReference>
<keyword evidence="1" id="KW-1133">Transmembrane helix</keyword>
<dbReference type="PANTHER" id="PTHR21650">
    <property type="entry name" value="MEMBRALIN/KINETOCHORE PROTEIN NUF2"/>
    <property type="match status" value="1"/>
</dbReference>
<reference evidence="2 3" key="1">
    <citation type="submission" date="2019-07" db="EMBL/GenBank/DDBJ databases">
        <title>Genomics analysis of Aphanomyces spp. identifies a new class of oomycete effector associated with host adaptation.</title>
        <authorList>
            <person name="Gaulin E."/>
        </authorList>
    </citation>
    <scope>NUCLEOTIDE SEQUENCE [LARGE SCALE GENOMIC DNA]</scope>
    <source>
        <strain evidence="2 3">ATCC 201684</strain>
    </source>
</reference>
<sequence>MESEWSPLLILKLQQVNAEIQMEQIFFRMHVRVSRMLSRIAGGKTRIALETALFVAATTMLALMLVLHLNFVSPSGQAGCFAQYMPAALPPLIRVDIEPDPTWIHPMGHVLSRILNKQNRNSFVFAAHKGLMALLEYPNGTDHTMPVVQVSIPLSSDCFGVQHLGHSPIWSVFLDKVVGFDTILINQFIALADGKGFLRNEFSKDTYNLNYASEFQSTTATIYSRAAFKVGVFFTILFLFFSTTTLVSFILRETQQRMLRFTLALQHHIRHRMPYVKLVFSHIIESLVFVPIMVGMLFFLFEFFKDRLLAFMVMSLVWLCELYSVICVRTWLSLTFFPALFLSYFAMFHIYFFCFPFGFSYIALWTTTTFLLQVMLFFLNRFELPALRDGVISAQVPRQFVLTPVEQYGSGTSRRGH</sequence>